<sequence length="122" mass="13897">MQACEPPDAVQRYSCRLSGNGRKSEKLMELPETIVEILTEFMLEGLRLVQPELQLSTKELKENLTDSPRNDMREEPTLAETRAARVSEMFLVSELGWYDAGIDKLQHCDPKIMPDSESLDVL</sequence>
<proteinExistence type="predicted"/>
<keyword evidence="2" id="KW-1185">Reference proteome</keyword>
<evidence type="ECO:0000313" key="1">
    <source>
        <dbReference type="EMBL" id="EYC11166.1"/>
    </source>
</evidence>
<protein>
    <submittedName>
        <fullName evidence="1">Uncharacterized protein</fullName>
    </submittedName>
</protein>
<dbReference type="Proteomes" id="UP000024635">
    <property type="component" value="Unassembled WGS sequence"/>
</dbReference>
<dbReference type="EMBL" id="JARK01001388">
    <property type="protein sequence ID" value="EYC11166.1"/>
    <property type="molecule type" value="Genomic_DNA"/>
</dbReference>
<accession>A0A016U8B3</accession>
<organism evidence="1 2">
    <name type="scientific">Ancylostoma ceylanicum</name>
    <dbReference type="NCBI Taxonomy" id="53326"/>
    <lineage>
        <taxon>Eukaryota</taxon>
        <taxon>Metazoa</taxon>
        <taxon>Ecdysozoa</taxon>
        <taxon>Nematoda</taxon>
        <taxon>Chromadorea</taxon>
        <taxon>Rhabditida</taxon>
        <taxon>Rhabditina</taxon>
        <taxon>Rhabditomorpha</taxon>
        <taxon>Strongyloidea</taxon>
        <taxon>Ancylostomatidae</taxon>
        <taxon>Ancylostomatinae</taxon>
        <taxon>Ancylostoma</taxon>
    </lineage>
</organism>
<dbReference type="AlphaFoldDB" id="A0A016U8B3"/>
<gene>
    <name evidence="1" type="primary">Acey_s0052.g2262</name>
    <name evidence="1" type="ORF">Y032_0052g2262</name>
</gene>
<reference evidence="2" key="1">
    <citation type="journal article" date="2015" name="Nat. Genet.">
        <title>The genome and transcriptome of the zoonotic hookworm Ancylostoma ceylanicum identify infection-specific gene families.</title>
        <authorList>
            <person name="Schwarz E.M."/>
            <person name="Hu Y."/>
            <person name="Antoshechkin I."/>
            <person name="Miller M.M."/>
            <person name="Sternberg P.W."/>
            <person name="Aroian R.V."/>
        </authorList>
    </citation>
    <scope>NUCLEOTIDE SEQUENCE</scope>
    <source>
        <strain evidence="2">HY135</strain>
    </source>
</reference>
<comment type="caution">
    <text evidence="1">The sequence shown here is derived from an EMBL/GenBank/DDBJ whole genome shotgun (WGS) entry which is preliminary data.</text>
</comment>
<name>A0A016U8B3_9BILA</name>
<evidence type="ECO:0000313" key="2">
    <source>
        <dbReference type="Proteomes" id="UP000024635"/>
    </source>
</evidence>